<name>A0AAD7N054_9AGAR</name>
<gene>
    <name evidence="1" type="ORF">DFH07DRAFT_965608</name>
</gene>
<reference evidence="1" key="1">
    <citation type="submission" date="2023-03" db="EMBL/GenBank/DDBJ databases">
        <title>Massive genome expansion in bonnet fungi (Mycena s.s.) driven by repeated elements and novel gene families across ecological guilds.</title>
        <authorList>
            <consortium name="Lawrence Berkeley National Laboratory"/>
            <person name="Harder C.B."/>
            <person name="Miyauchi S."/>
            <person name="Viragh M."/>
            <person name="Kuo A."/>
            <person name="Thoen E."/>
            <person name="Andreopoulos B."/>
            <person name="Lu D."/>
            <person name="Skrede I."/>
            <person name="Drula E."/>
            <person name="Henrissat B."/>
            <person name="Morin E."/>
            <person name="Kohler A."/>
            <person name="Barry K."/>
            <person name="LaButti K."/>
            <person name="Morin E."/>
            <person name="Salamov A."/>
            <person name="Lipzen A."/>
            <person name="Mereny Z."/>
            <person name="Hegedus B."/>
            <person name="Baldrian P."/>
            <person name="Stursova M."/>
            <person name="Weitz H."/>
            <person name="Taylor A."/>
            <person name="Grigoriev I.V."/>
            <person name="Nagy L.G."/>
            <person name="Martin F."/>
            <person name="Kauserud H."/>
        </authorList>
    </citation>
    <scope>NUCLEOTIDE SEQUENCE</scope>
    <source>
        <strain evidence="1">CBHHK188m</strain>
    </source>
</reference>
<keyword evidence="2" id="KW-1185">Reference proteome</keyword>
<protein>
    <submittedName>
        <fullName evidence="1">Uncharacterized protein</fullName>
    </submittedName>
</protein>
<evidence type="ECO:0000313" key="1">
    <source>
        <dbReference type="EMBL" id="KAJ7739797.1"/>
    </source>
</evidence>
<accession>A0AAD7N054</accession>
<dbReference type="EMBL" id="JARJLG010000130">
    <property type="protein sequence ID" value="KAJ7739797.1"/>
    <property type="molecule type" value="Genomic_DNA"/>
</dbReference>
<sequence length="216" mass="25171">MAPKKPCAPPAEPFMHSIYCSRYHRKNREEVNAKTRERMVRLRASDETVPPEVLAARLEARRAATKRYRERNQRKLKMKAREYRAVAAEERREAKYAVLVMPLFLTLDAGFLLARCMPNTTDTSIPQFFVEDPAYNERHIRHRVQLFLGALFIALILREREHHIMILLRSLHRVAHQDGHSIDDFLHRWPDLAAVHTNGENAESWPLAPTDGAHPR</sequence>
<dbReference type="Proteomes" id="UP001215280">
    <property type="component" value="Unassembled WGS sequence"/>
</dbReference>
<proteinExistence type="predicted"/>
<evidence type="ECO:0000313" key="2">
    <source>
        <dbReference type="Proteomes" id="UP001215280"/>
    </source>
</evidence>
<dbReference type="AlphaFoldDB" id="A0AAD7N054"/>
<comment type="caution">
    <text evidence="1">The sequence shown here is derived from an EMBL/GenBank/DDBJ whole genome shotgun (WGS) entry which is preliminary data.</text>
</comment>
<organism evidence="1 2">
    <name type="scientific">Mycena maculata</name>
    <dbReference type="NCBI Taxonomy" id="230809"/>
    <lineage>
        <taxon>Eukaryota</taxon>
        <taxon>Fungi</taxon>
        <taxon>Dikarya</taxon>
        <taxon>Basidiomycota</taxon>
        <taxon>Agaricomycotina</taxon>
        <taxon>Agaricomycetes</taxon>
        <taxon>Agaricomycetidae</taxon>
        <taxon>Agaricales</taxon>
        <taxon>Marasmiineae</taxon>
        <taxon>Mycenaceae</taxon>
        <taxon>Mycena</taxon>
    </lineage>
</organism>